<name>A0AAV0WLW8_9HEMI</name>
<dbReference type="AlphaFoldDB" id="A0AAV0WLW8"/>
<dbReference type="Proteomes" id="UP001160148">
    <property type="component" value="Unassembled WGS sequence"/>
</dbReference>
<reference evidence="1 2" key="1">
    <citation type="submission" date="2023-01" db="EMBL/GenBank/DDBJ databases">
        <authorList>
            <person name="Whitehead M."/>
        </authorList>
    </citation>
    <scope>NUCLEOTIDE SEQUENCE [LARGE SCALE GENOMIC DNA]</scope>
</reference>
<organism evidence="1 2">
    <name type="scientific">Macrosiphum euphorbiae</name>
    <name type="common">potato aphid</name>
    <dbReference type="NCBI Taxonomy" id="13131"/>
    <lineage>
        <taxon>Eukaryota</taxon>
        <taxon>Metazoa</taxon>
        <taxon>Ecdysozoa</taxon>
        <taxon>Arthropoda</taxon>
        <taxon>Hexapoda</taxon>
        <taxon>Insecta</taxon>
        <taxon>Pterygota</taxon>
        <taxon>Neoptera</taxon>
        <taxon>Paraneoptera</taxon>
        <taxon>Hemiptera</taxon>
        <taxon>Sternorrhyncha</taxon>
        <taxon>Aphidomorpha</taxon>
        <taxon>Aphidoidea</taxon>
        <taxon>Aphididae</taxon>
        <taxon>Macrosiphini</taxon>
        <taxon>Macrosiphum</taxon>
    </lineage>
</organism>
<keyword evidence="2" id="KW-1185">Reference proteome</keyword>
<dbReference type="InterPro" id="IPR036397">
    <property type="entry name" value="RNaseH_sf"/>
</dbReference>
<dbReference type="PANTHER" id="PTHR37984:SF15">
    <property type="entry name" value="INTEGRASE CATALYTIC DOMAIN-CONTAINING PROTEIN"/>
    <property type="match status" value="1"/>
</dbReference>
<dbReference type="InterPro" id="IPR050951">
    <property type="entry name" value="Retrovirus_Pol_polyprotein"/>
</dbReference>
<dbReference type="PANTHER" id="PTHR37984">
    <property type="entry name" value="PROTEIN CBG26694"/>
    <property type="match status" value="1"/>
</dbReference>
<comment type="caution">
    <text evidence="1">The sequence shown here is derived from an EMBL/GenBank/DDBJ whole genome shotgun (WGS) entry which is preliminary data.</text>
</comment>
<evidence type="ECO:0000313" key="2">
    <source>
        <dbReference type="Proteomes" id="UP001160148"/>
    </source>
</evidence>
<dbReference type="EMBL" id="CARXXK010000002">
    <property type="protein sequence ID" value="CAI6356754.1"/>
    <property type="molecule type" value="Genomic_DNA"/>
</dbReference>
<dbReference type="GO" id="GO:0003676">
    <property type="term" value="F:nucleic acid binding"/>
    <property type="evidence" value="ECO:0007669"/>
    <property type="project" value="InterPro"/>
</dbReference>
<gene>
    <name evidence="1" type="ORF">MEUPH1_LOCUS12455</name>
</gene>
<accession>A0AAV0WLW8</accession>
<dbReference type="Gene3D" id="2.30.30.850">
    <property type="match status" value="1"/>
</dbReference>
<evidence type="ECO:0000313" key="1">
    <source>
        <dbReference type="EMBL" id="CAI6356754.1"/>
    </source>
</evidence>
<proteinExistence type="predicted"/>
<evidence type="ECO:0008006" key="3">
    <source>
        <dbReference type="Google" id="ProtNLM"/>
    </source>
</evidence>
<protein>
    <recommendedName>
        <fullName evidence="3">Polyprotein</fullName>
    </recommendedName>
</protein>
<sequence>MFVYNTTPHSTTERHPYELLYGKPAEVPNSHSRTEEVRYNYDDYCYELKQRLQRAHDTTRDTIVKKKEKSKALYDRNAKPITVHVGDKVLTKWHAKKGKLSANWKGPFEVVGRTNTENIIIRKGRREVKTHINDVKLSHE</sequence>
<dbReference type="Gene3D" id="3.30.420.10">
    <property type="entry name" value="Ribonuclease H-like superfamily/Ribonuclease H"/>
    <property type="match status" value="1"/>
</dbReference>